<protein>
    <submittedName>
        <fullName evidence="3">Uncharacterized protein LOC113785876</fullName>
    </submittedName>
</protein>
<evidence type="ECO:0000313" key="2">
    <source>
        <dbReference type="Proteomes" id="UP000087171"/>
    </source>
</evidence>
<proteinExistence type="predicted"/>
<name>A0A3Q7XP38_CICAR</name>
<evidence type="ECO:0000256" key="1">
    <source>
        <dbReference type="SAM" id="MobiDB-lite"/>
    </source>
</evidence>
<dbReference type="AlphaFoldDB" id="A0A3Q7XP38"/>
<accession>A0A3Q7XP38</accession>
<organism evidence="2 3">
    <name type="scientific">Cicer arietinum</name>
    <name type="common">Chickpea</name>
    <name type="synonym">Garbanzo</name>
    <dbReference type="NCBI Taxonomy" id="3827"/>
    <lineage>
        <taxon>Eukaryota</taxon>
        <taxon>Viridiplantae</taxon>
        <taxon>Streptophyta</taxon>
        <taxon>Embryophyta</taxon>
        <taxon>Tracheophyta</taxon>
        <taxon>Spermatophyta</taxon>
        <taxon>Magnoliopsida</taxon>
        <taxon>eudicotyledons</taxon>
        <taxon>Gunneridae</taxon>
        <taxon>Pentapetalae</taxon>
        <taxon>rosids</taxon>
        <taxon>fabids</taxon>
        <taxon>Fabales</taxon>
        <taxon>Fabaceae</taxon>
        <taxon>Papilionoideae</taxon>
        <taxon>50 kb inversion clade</taxon>
        <taxon>NPAAA clade</taxon>
        <taxon>Hologalegina</taxon>
        <taxon>IRL clade</taxon>
        <taxon>Cicereae</taxon>
        <taxon>Cicer</taxon>
    </lineage>
</organism>
<dbReference type="Proteomes" id="UP000087171">
    <property type="component" value="Chromosome Ca3"/>
</dbReference>
<dbReference type="OrthoDB" id="1436407at2759"/>
<reference evidence="3" key="2">
    <citation type="submission" date="2025-08" db="UniProtKB">
        <authorList>
            <consortium name="RefSeq"/>
        </authorList>
    </citation>
    <scope>IDENTIFICATION</scope>
    <source>
        <tissue evidence="3">Etiolated seedlings</tissue>
    </source>
</reference>
<feature type="region of interest" description="Disordered" evidence="1">
    <location>
        <begin position="183"/>
        <end position="228"/>
    </location>
</feature>
<gene>
    <name evidence="3" type="primary">LOC113785876</name>
</gene>
<dbReference type="RefSeq" id="XP_027188913.1">
    <property type="nucleotide sequence ID" value="XM_027333112.1"/>
</dbReference>
<keyword evidence="2" id="KW-1185">Reference proteome</keyword>
<evidence type="ECO:0000313" key="3">
    <source>
        <dbReference type="RefSeq" id="XP_027188913.1"/>
    </source>
</evidence>
<reference evidence="2" key="1">
    <citation type="journal article" date="2013" name="Nat. Biotechnol.">
        <title>Draft genome sequence of chickpea (Cicer arietinum) provides a resource for trait improvement.</title>
        <authorList>
            <person name="Varshney R.K."/>
            <person name="Song C."/>
            <person name="Saxena R.K."/>
            <person name="Azam S."/>
            <person name="Yu S."/>
            <person name="Sharpe A.G."/>
            <person name="Cannon S."/>
            <person name="Baek J."/>
            <person name="Rosen B.D."/>
            <person name="Tar'an B."/>
            <person name="Millan T."/>
            <person name="Zhang X."/>
            <person name="Ramsay L.D."/>
            <person name="Iwata A."/>
            <person name="Wang Y."/>
            <person name="Nelson W."/>
            <person name="Farmer A.D."/>
            <person name="Gaur P.M."/>
            <person name="Soderlund C."/>
            <person name="Penmetsa R.V."/>
            <person name="Xu C."/>
            <person name="Bharti A.K."/>
            <person name="He W."/>
            <person name="Winter P."/>
            <person name="Zhao S."/>
            <person name="Hane J.K."/>
            <person name="Carrasquilla-Garcia N."/>
            <person name="Condie J.A."/>
            <person name="Upadhyaya H.D."/>
            <person name="Luo M.C."/>
            <person name="Thudi M."/>
            <person name="Gowda C.L."/>
            <person name="Singh N.P."/>
            <person name="Lichtenzveig J."/>
            <person name="Gali K.K."/>
            <person name="Rubio J."/>
            <person name="Nadarajan N."/>
            <person name="Dolezel J."/>
            <person name="Bansal K.C."/>
            <person name="Xu X."/>
            <person name="Edwards D."/>
            <person name="Zhang G."/>
            <person name="Kahl G."/>
            <person name="Gil J."/>
            <person name="Singh K.B."/>
            <person name="Datta S.K."/>
            <person name="Jackson S.A."/>
            <person name="Wang J."/>
            <person name="Cook D.R."/>
        </authorList>
    </citation>
    <scope>NUCLEOTIDE SEQUENCE [LARGE SCALE GENOMIC DNA]</scope>
    <source>
        <strain evidence="2">cv. CDC Frontier</strain>
    </source>
</reference>
<sequence length="259" mass="29986">MDQIDLSSVLSASSNEVYKAQPINFYTPFIKQIEEAIVAQMDIYVKELKALDEPKDLEHALAMIVFKEDGFKKVEKRGIKVRTKVIGPIPVSFELPHFCFDEYIDFERVLQTPLRNKVRATPVEARRFSVFERTKNWTMELRKRINRPQRDVFCIHLPTNHTFRSRVEVTNYILYEALPTKPTRSNNIGTKRNQETLDIESNELDSTSNKSNKKRKISSDVSQPQVTEKENKIIEIGKNEVMDSLALANCEENVEIGHV</sequence>